<evidence type="ECO:0000256" key="4">
    <source>
        <dbReference type="ARBA" id="ARBA00022692"/>
    </source>
</evidence>
<dbReference type="PROSITE" id="PS01246">
    <property type="entry name" value="UPF0003"/>
    <property type="match status" value="1"/>
</dbReference>
<reference evidence="10 11" key="2">
    <citation type="submission" date="2018-03" db="EMBL/GenBank/DDBJ databases">
        <authorList>
            <person name="Keele B.F."/>
        </authorList>
    </citation>
    <scope>NUCLEOTIDE SEQUENCE [LARGE SCALE GENOMIC DNA]</scope>
    <source>
        <strain evidence="10 11">CCALA 016</strain>
    </source>
</reference>
<dbReference type="Gene3D" id="2.30.30.60">
    <property type="match status" value="1"/>
</dbReference>
<dbReference type="RefSeq" id="WP_106459584.1">
    <property type="nucleotide sequence ID" value="NZ_PXOH01000080.1"/>
</dbReference>
<comment type="caution">
    <text evidence="10">The sequence shown here is derived from an EMBL/GenBank/DDBJ whole genome shotgun (WGS) entry which is preliminary data.</text>
</comment>
<dbReference type="InterPro" id="IPR010920">
    <property type="entry name" value="LSM_dom_sf"/>
</dbReference>
<dbReference type="GO" id="GO:0008381">
    <property type="term" value="F:mechanosensitive monoatomic ion channel activity"/>
    <property type="evidence" value="ECO:0007669"/>
    <property type="project" value="InterPro"/>
</dbReference>
<keyword evidence="5 7" id="KW-1133">Transmembrane helix</keyword>
<dbReference type="Gene3D" id="3.30.70.100">
    <property type="match status" value="1"/>
</dbReference>
<dbReference type="Gene3D" id="1.10.287.1260">
    <property type="match status" value="1"/>
</dbReference>
<evidence type="ECO:0000259" key="9">
    <source>
        <dbReference type="Pfam" id="PF21082"/>
    </source>
</evidence>
<dbReference type="PANTHER" id="PTHR30221:SF1">
    <property type="entry name" value="SMALL-CONDUCTANCE MECHANOSENSITIVE CHANNEL"/>
    <property type="match status" value="1"/>
</dbReference>
<keyword evidence="4 7" id="KW-0812">Transmembrane</keyword>
<sequence length="293" mass="32816">MDILIQRIQENIGDLLGQSIGVGFALIFAAIVLLITAFMAKWVRRGVALASNRTALSLSLRSLFVQTSYITAWLIGILIACVIAFPDLRLGDLIGLLGLSSVAVGFAFQDIFKNFLAGILLLIQEPFRIGDQIQIGDYEGTVEDIAIRSTQIRTYQGHRIVIPNAIVFTSPVQVLTAFPQRRTNLAFGIDYHTPLEEAIRILRETASRVEGVLLEPFPLVDVVGFGESSINLVIRYWTKPMKADTNLVQTRMIMAIKQSCERHKISIPYPIQTVYWFEQDQLQNDQPTVTPRK</sequence>
<dbReference type="OrthoDB" id="9809206at2"/>
<dbReference type="SUPFAM" id="SSF82861">
    <property type="entry name" value="Mechanosensitive channel protein MscS (YggB), transmembrane region"/>
    <property type="match status" value="1"/>
</dbReference>
<dbReference type="AlphaFoldDB" id="A0A2T1LQF6"/>
<evidence type="ECO:0000313" key="11">
    <source>
        <dbReference type="Proteomes" id="UP000239001"/>
    </source>
</evidence>
<comment type="subcellular location">
    <subcellularLocation>
        <location evidence="1">Cell membrane</location>
        <topology evidence="1">Multi-pass membrane protein</topology>
    </subcellularLocation>
</comment>
<dbReference type="InterPro" id="IPR011014">
    <property type="entry name" value="MscS_channel_TM-2"/>
</dbReference>
<organism evidence="10 11">
    <name type="scientific">Aphanothece hegewaldii CCALA 016</name>
    <dbReference type="NCBI Taxonomy" id="2107694"/>
    <lineage>
        <taxon>Bacteria</taxon>
        <taxon>Bacillati</taxon>
        <taxon>Cyanobacteriota</taxon>
        <taxon>Cyanophyceae</taxon>
        <taxon>Oscillatoriophycideae</taxon>
        <taxon>Chroococcales</taxon>
        <taxon>Aphanothecaceae</taxon>
        <taxon>Aphanothece</taxon>
    </lineage>
</organism>
<dbReference type="Proteomes" id="UP000239001">
    <property type="component" value="Unassembled WGS sequence"/>
</dbReference>
<dbReference type="InterPro" id="IPR011066">
    <property type="entry name" value="MscS_channel_C_sf"/>
</dbReference>
<dbReference type="SUPFAM" id="SSF50182">
    <property type="entry name" value="Sm-like ribonucleoproteins"/>
    <property type="match status" value="1"/>
</dbReference>
<feature type="domain" description="Mechanosensitive ion channel MscS" evidence="8">
    <location>
        <begin position="110"/>
        <end position="172"/>
    </location>
</feature>
<evidence type="ECO:0000313" key="10">
    <source>
        <dbReference type="EMBL" id="PSF27849.1"/>
    </source>
</evidence>
<feature type="transmembrane region" description="Helical" evidence="7">
    <location>
        <begin position="63"/>
        <end position="85"/>
    </location>
</feature>
<keyword evidence="3" id="KW-1003">Cell membrane</keyword>
<evidence type="ECO:0000256" key="2">
    <source>
        <dbReference type="ARBA" id="ARBA00008017"/>
    </source>
</evidence>
<evidence type="ECO:0000256" key="6">
    <source>
        <dbReference type="ARBA" id="ARBA00023136"/>
    </source>
</evidence>
<dbReference type="InterPro" id="IPR045275">
    <property type="entry name" value="MscS_archaea/bacteria_type"/>
</dbReference>
<dbReference type="InterPro" id="IPR006686">
    <property type="entry name" value="MscS_channel_CS"/>
</dbReference>
<dbReference type="Pfam" id="PF21082">
    <property type="entry name" value="MS_channel_3rd"/>
    <property type="match status" value="1"/>
</dbReference>
<dbReference type="InterPro" id="IPR049278">
    <property type="entry name" value="MS_channel_C"/>
</dbReference>
<reference evidence="10 11" key="1">
    <citation type="submission" date="2018-03" db="EMBL/GenBank/DDBJ databases">
        <title>The ancient ancestry and fast evolution of plastids.</title>
        <authorList>
            <person name="Moore K.R."/>
            <person name="Magnabosco C."/>
            <person name="Momper L."/>
            <person name="Gold D.A."/>
            <person name="Bosak T."/>
            <person name="Fournier G.P."/>
        </authorList>
    </citation>
    <scope>NUCLEOTIDE SEQUENCE [LARGE SCALE GENOMIC DNA]</scope>
    <source>
        <strain evidence="10 11">CCALA 016</strain>
    </source>
</reference>
<keyword evidence="6 7" id="KW-0472">Membrane</keyword>
<accession>A0A2T1LQF6</accession>
<evidence type="ECO:0000256" key="3">
    <source>
        <dbReference type="ARBA" id="ARBA00022475"/>
    </source>
</evidence>
<dbReference type="GO" id="GO:0005886">
    <property type="term" value="C:plasma membrane"/>
    <property type="evidence" value="ECO:0007669"/>
    <property type="project" value="UniProtKB-SubCell"/>
</dbReference>
<name>A0A2T1LQF6_9CHRO</name>
<dbReference type="InterPro" id="IPR006685">
    <property type="entry name" value="MscS_channel_2nd"/>
</dbReference>
<proteinExistence type="inferred from homology"/>
<evidence type="ECO:0000259" key="8">
    <source>
        <dbReference type="Pfam" id="PF00924"/>
    </source>
</evidence>
<keyword evidence="11" id="KW-1185">Reference proteome</keyword>
<dbReference type="EMBL" id="PXOH01000080">
    <property type="protein sequence ID" value="PSF27849.1"/>
    <property type="molecule type" value="Genomic_DNA"/>
</dbReference>
<feature type="transmembrane region" description="Helical" evidence="7">
    <location>
        <begin position="20"/>
        <end position="43"/>
    </location>
</feature>
<evidence type="ECO:0000256" key="7">
    <source>
        <dbReference type="SAM" id="Phobius"/>
    </source>
</evidence>
<comment type="similarity">
    <text evidence="2">Belongs to the MscS (TC 1.A.23) family.</text>
</comment>
<feature type="domain" description="Mechanosensitive ion channel MscS C-terminal" evidence="9">
    <location>
        <begin position="185"/>
        <end position="267"/>
    </location>
</feature>
<evidence type="ECO:0000256" key="1">
    <source>
        <dbReference type="ARBA" id="ARBA00004651"/>
    </source>
</evidence>
<dbReference type="SUPFAM" id="SSF82689">
    <property type="entry name" value="Mechanosensitive channel protein MscS (YggB), C-terminal domain"/>
    <property type="match status" value="1"/>
</dbReference>
<protein>
    <submittedName>
        <fullName evidence="10">Mechanosensitive ion channel protein MscS</fullName>
    </submittedName>
</protein>
<evidence type="ECO:0000256" key="5">
    <source>
        <dbReference type="ARBA" id="ARBA00022989"/>
    </source>
</evidence>
<feature type="transmembrane region" description="Helical" evidence="7">
    <location>
        <begin position="97"/>
        <end position="123"/>
    </location>
</feature>
<gene>
    <name evidence="10" type="ORF">C7H19_24835</name>
</gene>
<dbReference type="PANTHER" id="PTHR30221">
    <property type="entry name" value="SMALL-CONDUCTANCE MECHANOSENSITIVE CHANNEL"/>
    <property type="match status" value="1"/>
</dbReference>
<dbReference type="Pfam" id="PF00924">
    <property type="entry name" value="MS_channel_2nd"/>
    <property type="match status" value="1"/>
</dbReference>
<dbReference type="InterPro" id="IPR023408">
    <property type="entry name" value="MscS_beta-dom_sf"/>
</dbReference>